<dbReference type="CDD" id="cd06602">
    <property type="entry name" value="GH31_MGAM_SI_GAA"/>
    <property type="match status" value="1"/>
</dbReference>
<keyword evidence="4" id="KW-0325">Glycoprotein</keyword>
<dbReference type="InterPro" id="IPR017853">
    <property type="entry name" value="GH"/>
</dbReference>
<dbReference type="PANTHER" id="PTHR22762">
    <property type="entry name" value="ALPHA-GLUCOSIDASE"/>
    <property type="match status" value="1"/>
</dbReference>
<dbReference type="CDD" id="cd14752">
    <property type="entry name" value="GH31_N"/>
    <property type="match status" value="1"/>
</dbReference>
<dbReference type="Gene3D" id="2.60.40.1180">
    <property type="entry name" value="Golgi alpha-mannosidase II"/>
    <property type="match status" value="1"/>
</dbReference>
<dbReference type="SUPFAM" id="SSF51445">
    <property type="entry name" value="(Trans)glycosidases"/>
    <property type="match status" value="1"/>
</dbReference>
<feature type="chain" id="PRO_5045123734" description="alpha-glucosidase" evidence="6">
    <location>
        <begin position="19"/>
        <end position="766"/>
    </location>
</feature>
<feature type="domain" description="Glycoside hydrolase family 31 TIM barrel" evidence="7">
    <location>
        <begin position="269"/>
        <end position="614"/>
    </location>
</feature>
<feature type="domain" description="Glycosyl hydrolase family 31 C-terminal" evidence="8">
    <location>
        <begin position="630"/>
        <end position="696"/>
    </location>
</feature>
<feature type="signal peptide" evidence="6">
    <location>
        <begin position="1"/>
        <end position="18"/>
    </location>
</feature>
<dbReference type="SUPFAM" id="SSF74650">
    <property type="entry name" value="Galactose mutarotase-like"/>
    <property type="match status" value="1"/>
</dbReference>
<protein>
    <recommendedName>
        <fullName evidence="3">alpha-glucosidase</fullName>
        <ecNumber evidence="3">3.2.1.20</ecNumber>
    </recommendedName>
</protein>
<dbReference type="Pfam" id="PF21365">
    <property type="entry name" value="Glyco_hydro_31_3rd"/>
    <property type="match status" value="1"/>
</dbReference>
<comment type="similarity">
    <text evidence="2 5">Belongs to the glycosyl hydrolase 31 family.</text>
</comment>
<dbReference type="InterPro" id="IPR013780">
    <property type="entry name" value="Glyco_hydro_b"/>
</dbReference>
<dbReference type="SUPFAM" id="SSF51011">
    <property type="entry name" value="Glycosyl hydrolase domain"/>
    <property type="match status" value="1"/>
</dbReference>
<keyword evidence="5" id="KW-0326">Glycosidase</keyword>
<evidence type="ECO:0000313" key="10">
    <source>
        <dbReference type="Proteomes" id="UP001610335"/>
    </source>
</evidence>
<evidence type="ECO:0000256" key="4">
    <source>
        <dbReference type="ARBA" id="ARBA00023180"/>
    </source>
</evidence>
<evidence type="ECO:0000256" key="3">
    <source>
        <dbReference type="ARBA" id="ARBA00012741"/>
    </source>
</evidence>
<dbReference type="Gene3D" id="2.60.40.1760">
    <property type="entry name" value="glycosyl hydrolase (family 31)"/>
    <property type="match status" value="1"/>
</dbReference>
<keyword evidence="6" id="KW-0732">Signal</keyword>
<keyword evidence="5 9" id="KW-0378">Hydrolase</keyword>
<dbReference type="PANTHER" id="PTHR22762:SF133">
    <property type="entry name" value="P-TYPE DOMAIN-CONTAINING PROTEIN"/>
    <property type="match status" value="1"/>
</dbReference>
<keyword evidence="10" id="KW-1185">Reference proteome</keyword>
<dbReference type="InterPro" id="IPR011013">
    <property type="entry name" value="Gal_mutarotase_sf_dom"/>
</dbReference>
<sequence length="766" mass="85025">MWKAVGAASALCVAAAHAQSTPTSSSPSSTRFTMPASVYDAPPVLPNITDPQAIDAQAAERATYTERIYGTDISSLDLTVEYQAADRLHVGNYLIPSEVLLRPQAEQASGSSDLKISWTNSPSFGFTVTRKSTGDVLFSTEGRKLVFENKFVEFSSSLPENYNLYGVGENVRAFRQGNNYTQTLYAADAGDREPNGERILVNTDETSPEGNYTVHSHGIYQRNAHGQDILLRPDHITWRSIGGSIDLYFFPGPSQPEVTKSYLEVVGLPALQQYWTFGFHQCRWGYKSCNELEQVVNNYINFKISLETIWTDIDYLERYRDFENTTGFWPSGRHYVPIIDSAIYIPNPQNEDDAYPTFERGDHTGSFLKNPDGSLYIGAEGWWVNESVEYYKKVAFDGAWIDMSEVSSFCTGRCGSGKLSLNPVHPPFALPGKPQNLVLDYPEGFSTTNETEAVSASAAVSSSVSAYATSTSTSYLTYATHTDGTLEYEMHNLWGHGILHATYKALSQLLPGVRPFIIGRSTFSGTGAVAGHWGGDNYSKWAYMYFSIPQGLQMSMLGILMFGTDTCGFAGNSDMELCSRWMQLSAFFPFYRNHNTIGSIPQEAYLWAEVIEATVPYIYTLFYYAHEVRHTVLRALAWEFPDPSLAGADRQFLLGSSILVTPALEPRAESVDGIFPGLIQGTETWYDWYNGIVVPDRTLDVSITQGGFVDGNDLRNVTVWGVSGVDRKKVKFNGYNLGVKDVQFDEEKGTLVVSGFKIEAWVGVVK</sequence>
<accession>A0ABR4HQE4</accession>
<comment type="caution">
    <text evidence="9">The sequence shown here is derived from an EMBL/GenBank/DDBJ whole genome shotgun (WGS) entry which is preliminary data.</text>
</comment>
<evidence type="ECO:0000256" key="5">
    <source>
        <dbReference type="RuleBase" id="RU361185"/>
    </source>
</evidence>
<evidence type="ECO:0000256" key="1">
    <source>
        <dbReference type="ARBA" id="ARBA00001657"/>
    </source>
</evidence>
<dbReference type="GO" id="GO:0016787">
    <property type="term" value="F:hydrolase activity"/>
    <property type="evidence" value="ECO:0007669"/>
    <property type="project" value="UniProtKB-KW"/>
</dbReference>
<evidence type="ECO:0000256" key="6">
    <source>
        <dbReference type="SAM" id="SignalP"/>
    </source>
</evidence>
<organism evidence="9 10">
    <name type="scientific">Aspergillus cavernicola</name>
    <dbReference type="NCBI Taxonomy" id="176166"/>
    <lineage>
        <taxon>Eukaryota</taxon>
        <taxon>Fungi</taxon>
        <taxon>Dikarya</taxon>
        <taxon>Ascomycota</taxon>
        <taxon>Pezizomycotina</taxon>
        <taxon>Eurotiomycetes</taxon>
        <taxon>Eurotiomycetidae</taxon>
        <taxon>Eurotiales</taxon>
        <taxon>Aspergillaceae</taxon>
        <taxon>Aspergillus</taxon>
        <taxon>Aspergillus subgen. Nidulantes</taxon>
    </lineage>
</organism>
<evidence type="ECO:0000256" key="2">
    <source>
        <dbReference type="ARBA" id="ARBA00007806"/>
    </source>
</evidence>
<dbReference type="InterPro" id="IPR048395">
    <property type="entry name" value="Glyco_hydro_31_C"/>
</dbReference>
<name>A0ABR4HQE4_9EURO</name>
<dbReference type="EMBL" id="JBFXLS010000090">
    <property type="protein sequence ID" value="KAL2817705.1"/>
    <property type="molecule type" value="Genomic_DNA"/>
</dbReference>
<dbReference type="EC" id="3.2.1.20" evidence="3"/>
<dbReference type="Gene3D" id="3.20.20.80">
    <property type="entry name" value="Glycosidases"/>
    <property type="match status" value="1"/>
</dbReference>
<comment type="catalytic activity">
    <reaction evidence="1">
        <text>Hydrolysis of terminal, non-reducing (1-&gt;4)-linked alpha-D-glucose residues with release of alpha-D-glucose.</text>
        <dbReference type="EC" id="3.2.1.20"/>
    </reaction>
</comment>
<dbReference type="InterPro" id="IPR000322">
    <property type="entry name" value="Glyco_hydro_31_TIM"/>
</dbReference>
<evidence type="ECO:0000259" key="8">
    <source>
        <dbReference type="Pfam" id="PF21365"/>
    </source>
</evidence>
<gene>
    <name evidence="9" type="ORF">BDW59DRAFT_175418</name>
</gene>
<reference evidence="9 10" key="1">
    <citation type="submission" date="2024-07" db="EMBL/GenBank/DDBJ databases">
        <title>Section-level genome sequencing and comparative genomics of Aspergillus sections Usti and Cavernicolus.</title>
        <authorList>
            <consortium name="Lawrence Berkeley National Laboratory"/>
            <person name="Nybo J.L."/>
            <person name="Vesth T.C."/>
            <person name="Theobald S."/>
            <person name="Frisvad J.C."/>
            <person name="Larsen T.O."/>
            <person name="Kjaerboelling I."/>
            <person name="Rothschild-Mancinelli K."/>
            <person name="Lyhne E.K."/>
            <person name="Kogle M.E."/>
            <person name="Barry K."/>
            <person name="Clum A."/>
            <person name="Na H."/>
            <person name="Ledsgaard L."/>
            <person name="Lin J."/>
            <person name="Lipzen A."/>
            <person name="Kuo A."/>
            <person name="Riley R."/>
            <person name="Mondo S."/>
            <person name="LaButti K."/>
            <person name="Haridas S."/>
            <person name="Pangalinan J."/>
            <person name="Salamov A.A."/>
            <person name="Simmons B.A."/>
            <person name="Magnuson J.K."/>
            <person name="Chen J."/>
            <person name="Drula E."/>
            <person name="Henrissat B."/>
            <person name="Wiebenga A."/>
            <person name="Lubbers R.J."/>
            <person name="Gomes A.C."/>
            <person name="Makela M.R."/>
            <person name="Stajich J."/>
            <person name="Grigoriev I.V."/>
            <person name="Mortensen U.H."/>
            <person name="De vries R.P."/>
            <person name="Baker S.E."/>
            <person name="Andersen M.R."/>
        </authorList>
    </citation>
    <scope>NUCLEOTIDE SEQUENCE [LARGE SCALE GENOMIC DNA]</scope>
    <source>
        <strain evidence="9 10">CBS 600.67</strain>
    </source>
</reference>
<evidence type="ECO:0000259" key="7">
    <source>
        <dbReference type="Pfam" id="PF01055"/>
    </source>
</evidence>
<proteinExistence type="inferred from homology"/>
<dbReference type="Proteomes" id="UP001610335">
    <property type="component" value="Unassembled WGS sequence"/>
</dbReference>
<dbReference type="Pfam" id="PF01055">
    <property type="entry name" value="Glyco_hydro_31_2nd"/>
    <property type="match status" value="1"/>
</dbReference>
<evidence type="ECO:0000313" key="9">
    <source>
        <dbReference type="EMBL" id="KAL2817705.1"/>
    </source>
</evidence>